<dbReference type="AlphaFoldDB" id="A0A7X0D226"/>
<dbReference type="Pfam" id="PF07536">
    <property type="entry name" value="HWE_HK"/>
    <property type="match status" value="1"/>
</dbReference>
<dbReference type="PROSITE" id="PS50113">
    <property type="entry name" value="PAC"/>
    <property type="match status" value="1"/>
</dbReference>
<name>A0A7X0D226_9HYPH</name>
<dbReference type="GO" id="GO:0005524">
    <property type="term" value="F:ATP binding"/>
    <property type="evidence" value="ECO:0007669"/>
    <property type="project" value="UniProtKB-KW"/>
</dbReference>
<dbReference type="EC" id="2.7.13.3" evidence="2"/>
<evidence type="ECO:0000259" key="9">
    <source>
        <dbReference type="PROSITE" id="PS50113"/>
    </source>
</evidence>
<comment type="catalytic activity">
    <reaction evidence="1">
        <text>ATP + protein L-histidine = ADP + protein N-phospho-L-histidine.</text>
        <dbReference type="EC" id="2.7.13.3"/>
    </reaction>
</comment>
<evidence type="ECO:0000256" key="1">
    <source>
        <dbReference type="ARBA" id="ARBA00000085"/>
    </source>
</evidence>
<dbReference type="InterPro" id="IPR000700">
    <property type="entry name" value="PAS-assoc_C"/>
</dbReference>
<evidence type="ECO:0000256" key="8">
    <source>
        <dbReference type="ARBA" id="ARBA00022840"/>
    </source>
</evidence>
<comment type="caution">
    <text evidence="10">The sequence shown here is derived from an EMBL/GenBank/DDBJ whole genome shotgun (WGS) entry which is preliminary data.</text>
</comment>
<dbReference type="PANTHER" id="PTHR41523:SF7">
    <property type="entry name" value="HISTIDINE KINASE"/>
    <property type="match status" value="1"/>
</dbReference>
<keyword evidence="8" id="KW-0067">ATP-binding</keyword>
<gene>
    <name evidence="10" type="ORF">HNQ72_004528</name>
</gene>
<dbReference type="EMBL" id="JACHEG010000006">
    <property type="protein sequence ID" value="MBB6164683.1"/>
    <property type="molecule type" value="Genomic_DNA"/>
</dbReference>
<dbReference type="Proteomes" id="UP000547879">
    <property type="component" value="Unassembled WGS sequence"/>
</dbReference>
<organism evidence="10 11">
    <name type="scientific">Rhizobium wenxiniae</name>
    <dbReference type="NCBI Taxonomy" id="1737357"/>
    <lineage>
        <taxon>Bacteria</taxon>
        <taxon>Pseudomonadati</taxon>
        <taxon>Pseudomonadota</taxon>
        <taxon>Alphaproteobacteria</taxon>
        <taxon>Hyphomicrobiales</taxon>
        <taxon>Rhizobiaceae</taxon>
        <taxon>Rhizobium/Agrobacterium group</taxon>
        <taxon>Rhizobium</taxon>
    </lineage>
</organism>
<evidence type="ECO:0000313" key="10">
    <source>
        <dbReference type="EMBL" id="MBB6164683.1"/>
    </source>
</evidence>
<dbReference type="InterPro" id="IPR035965">
    <property type="entry name" value="PAS-like_dom_sf"/>
</dbReference>
<dbReference type="SMART" id="SM00911">
    <property type="entry name" value="HWE_HK"/>
    <property type="match status" value="1"/>
</dbReference>
<keyword evidence="7 10" id="KW-0418">Kinase</keyword>
<protein>
    <recommendedName>
        <fullName evidence="2">histidine kinase</fullName>
        <ecNumber evidence="2">2.7.13.3</ecNumber>
    </recommendedName>
</protein>
<dbReference type="SUPFAM" id="SSF55785">
    <property type="entry name" value="PYP-like sensor domain (PAS domain)"/>
    <property type="match status" value="2"/>
</dbReference>
<accession>A0A7X0D226</accession>
<feature type="domain" description="PAC" evidence="9">
    <location>
        <begin position="235"/>
        <end position="290"/>
    </location>
</feature>
<reference evidence="10 11" key="1">
    <citation type="submission" date="2020-08" db="EMBL/GenBank/DDBJ databases">
        <title>Genomic Encyclopedia of Type Strains, Phase IV (KMG-IV): sequencing the most valuable type-strain genomes for metagenomic binning, comparative biology and taxonomic classification.</title>
        <authorList>
            <person name="Goeker M."/>
        </authorList>
    </citation>
    <scope>NUCLEOTIDE SEQUENCE [LARGE SCALE GENOMIC DNA]</scope>
    <source>
        <strain evidence="10 11">DSM 100734</strain>
    </source>
</reference>
<dbReference type="InterPro" id="IPR013656">
    <property type="entry name" value="PAS_4"/>
</dbReference>
<dbReference type="InterPro" id="IPR011102">
    <property type="entry name" value="Sig_transdc_His_kinase_HWE"/>
</dbReference>
<keyword evidence="3" id="KW-0597">Phosphoprotein</keyword>
<keyword evidence="6" id="KW-0547">Nucleotide-binding</keyword>
<evidence type="ECO:0000256" key="5">
    <source>
        <dbReference type="ARBA" id="ARBA00022737"/>
    </source>
</evidence>
<evidence type="ECO:0000256" key="2">
    <source>
        <dbReference type="ARBA" id="ARBA00012438"/>
    </source>
</evidence>
<dbReference type="RefSeq" id="WP_183995385.1">
    <property type="nucleotide sequence ID" value="NZ_BMHW01000005.1"/>
</dbReference>
<sequence length="486" mass="53952">MQLPNPDCGRLFRDHNWQKSQLGPVETWAVELRTLVNVMLGSLQPMLIVWGPSQTTLYNDGYAEMCGSRHPSAFGGSFKSLWHDIWDQVEPIISAAFAGQGTAMDDIEFLMHRNGYPEETHFAFSYTPVRDPWGTVLGMFCACTEITTQVAMRRAEKTQRDRMLQVFELSPGGIAMLVGQNHVFEYANEEYHSIIGVGREIIGRTVREAVSEVVRQGFIDRLDAVYNTGEPFVAKNLSIELNRGADGEKQTRIIDLVYQAMRDNGGCVNGVLVQARDVTDLRAEEERQELLSHELGHRLKNQLAMFQAIASQTLRNAHDLPAARKSLSDRIGVLSAAHDTILESGRGSSKVRRLVKQMISLHDDPENPRFSICGPELKVGSRPSLSLSLILHELATNALKYGALSTSEGAVKVAWKVSGPNNDRFEMTWEESNGPAVTLPRERGSGTRLIAAGLNGTLDSKVELDFASTGLRCLITSDLETFQKEH</sequence>
<evidence type="ECO:0000256" key="4">
    <source>
        <dbReference type="ARBA" id="ARBA00022679"/>
    </source>
</evidence>
<evidence type="ECO:0000256" key="7">
    <source>
        <dbReference type="ARBA" id="ARBA00022777"/>
    </source>
</evidence>
<dbReference type="GO" id="GO:0004673">
    <property type="term" value="F:protein histidine kinase activity"/>
    <property type="evidence" value="ECO:0007669"/>
    <property type="project" value="UniProtKB-EC"/>
</dbReference>
<keyword evidence="11" id="KW-1185">Reference proteome</keyword>
<keyword evidence="5" id="KW-0677">Repeat</keyword>
<evidence type="ECO:0000256" key="6">
    <source>
        <dbReference type="ARBA" id="ARBA00022741"/>
    </source>
</evidence>
<evidence type="ECO:0000256" key="3">
    <source>
        <dbReference type="ARBA" id="ARBA00022553"/>
    </source>
</evidence>
<dbReference type="Gene3D" id="3.30.565.10">
    <property type="entry name" value="Histidine kinase-like ATPase, C-terminal domain"/>
    <property type="match status" value="1"/>
</dbReference>
<dbReference type="PANTHER" id="PTHR41523">
    <property type="entry name" value="TWO-COMPONENT SYSTEM SENSOR PROTEIN"/>
    <property type="match status" value="1"/>
</dbReference>
<keyword evidence="4" id="KW-0808">Transferase</keyword>
<dbReference type="Pfam" id="PF08448">
    <property type="entry name" value="PAS_4"/>
    <property type="match status" value="2"/>
</dbReference>
<evidence type="ECO:0000313" key="11">
    <source>
        <dbReference type="Proteomes" id="UP000547879"/>
    </source>
</evidence>
<dbReference type="InterPro" id="IPR036890">
    <property type="entry name" value="HATPase_C_sf"/>
</dbReference>
<proteinExistence type="predicted"/>
<dbReference type="Gene3D" id="3.30.450.20">
    <property type="entry name" value="PAS domain"/>
    <property type="match status" value="2"/>
</dbReference>